<comment type="similarity">
    <text evidence="5">Belongs to the class I-like SAM-binding methyltransferase superfamily. EFM5 family.</text>
</comment>
<dbReference type="GeneID" id="108569319"/>
<dbReference type="InterPro" id="IPR041370">
    <property type="entry name" value="Mlase_EEF1AKMT1/ZCCHC4"/>
</dbReference>
<evidence type="ECO:0000256" key="4">
    <source>
        <dbReference type="ARBA" id="ARBA00022679"/>
    </source>
</evidence>
<dbReference type="PANTHER" id="PTHR13200">
    <property type="entry name" value="EEF1A LYSINE METHYLTRANSFERASE 1"/>
    <property type="match status" value="1"/>
</dbReference>
<organism evidence="6 7">
    <name type="scientific">Nicrophorus vespilloides</name>
    <name type="common">Boreal carrion beetle</name>
    <dbReference type="NCBI Taxonomy" id="110193"/>
    <lineage>
        <taxon>Eukaryota</taxon>
        <taxon>Metazoa</taxon>
        <taxon>Ecdysozoa</taxon>
        <taxon>Arthropoda</taxon>
        <taxon>Hexapoda</taxon>
        <taxon>Insecta</taxon>
        <taxon>Pterygota</taxon>
        <taxon>Neoptera</taxon>
        <taxon>Endopterygota</taxon>
        <taxon>Coleoptera</taxon>
        <taxon>Polyphaga</taxon>
        <taxon>Staphyliniformia</taxon>
        <taxon>Silphidae</taxon>
        <taxon>Nicrophorinae</taxon>
        <taxon>Nicrophorus</taxon>
    </lineage>
</organism>
<keyword evidence="3 5" id="KW-0489">Methyltransferase</keyword>
<dbReference type="InterPro" id="IPR019369">
    <property type="entry name" value="Efm5/EEF1AKMT1"/>
</dbReference>
<evidence type="ECO:0000313" key="6">
    <source>
        <dbReference type="Proteomes" id="UP000695000"/>
    </source>
</evidence>
<reference evidence="7" key="1">
    <citation type="submission" date="2025-08" db="UniProtKB">
        <authorList>
            <consortium name="RefSeq"/>
        </authorList>
    </citation>
    <scope>IDENTIFICATION</scope>
    <source>
        <tissue evidence="7">Whole Larva</tissue>
    </source>
</reference>
<dbReference type="RefSeq" id="XP_017786316.1">
    <property type="nucleotide sequence ID" value="XM_017930827.1"/>
</dbReference>
<evidence type="ECO:0000256" key="3">
    <source>
        <dbReference type="ARBA" id="ARBA00022603"/>
    </source>
</evidence>
<dbReference type="InterPro" id="IPR002052">
    <property type="entry name" value="DNA_methylase_N6_adenine_CS"/>
</dbReference>
<protein>
    <recommendedName>
        <fullName evidence="5">Protein-lysine N-methyltransferase LOC108569319</fullName>
        <ecNumber evidence="5">2.1.1.-</ecNumber>
    </recommendedName>
</protein>
<dbReference type="EC" id="2.1.1.-" evidence="5"/>
<evidence type="ECO:0000256" key="5">
    <source>
        <dbReference type="HAMAP-Rule" id="MF_03187"/>
    </source>
</evidence>
<keyword evidence="2 5" id="KW-0963">Cytoplasm</keyword>
<name>A0ABM1NHL6_NICVS</name>
<evidence type="ECO:0000256" key="2">
    <source>
        <dbReference type="ARBA" id="ARBA00022490"/>
    </source>
</evidence>
<comment type="subcellular location">
    <subcellularLocation>
        <location evidence="1 5">Cytoplasm</location>
    </subcellularLocation>
</comment>
<proteinExistence type="inferred from homology"/>
<accession>A0ABM1NHL6</accession>
<dbReference type="HAMAP" id="MF_03187">
    <property type="entry name" value="Methyltr_EFM5"/>
    <property type="match status" value="1"/>
</dbReference>
<evidence type="ECO:0000256" key="1">
    <source>
        <dbReference type="ARBA" id="ARBA00004496"/>
    </source>
</evidence>
<dbReference type="Pfam" id="PF10237">
    <property type="entry name" value="N6-adenineMlase"/>
    <property type="match status" value="1"/>
</dbReference>
<comment type="function">
    <text evidence="5">S-adenosyl-L-methionine-dependent protein-lysine N-methyltransferase that methylates elongation factor 1-alpha.</text>
</comment>
<dbReference type="PANTHER" id="PTHR13200:SF0">
    <property type="entry name" value="EEF1A LYSINE METHYLTRANSFERASE 1"/>
    <property type="match status" value="1"/>
</dbReference>
<evidence type="ECO:0000313" key="7">
    <source>
        <dbReference type="RefSeq" id="XP_017786316.1"/>
    </source>
</evidence>
<dbReference type="PROSITE" id="PS00092">
    <property type="entry name" value="N6_MTASE"/>
    <property type="match status" value="1"/>
</dbReference>
<keyword evidence="6" id="KW-1185">Reference proteome</keyword>
<sequence>MSDSEDLPQLSAETFAALQQFYQEQEEKEIIMSKLNSDQPEVQHFDEDWQLSQFWYDSATVDTLVKLALKTVGQKARIALISCPTLYKKMKQEASADCEIHVYEYDRRFASFGSDFILYDYKNPLNIPRDKANYYDLVIADPPFLSDECLTKTSVTMKYISKEKLILCTGAVMACTAKRLLDLNKSEKFEPHHTNNLGNEFWCYSNYDIDALL</sequence>
<dbReference type="Proteomes" id="UP000695000">
    <property type="component" value="Unplaced"/>
</dbReference>
<keyword evidence="4 5" id="KW-0808">Transferase</keyword>
<gene>
    <name evidence="7" type="primary">LOC108569319</name>
</gene>